<evidence type="ECO:0000256" key="2">
    <source>
        <dbReference type="ARBA" id="ARBA00001966"/>
    </source>
</evidence>
<dbReference type="PATRIC" id="fig|1088721.3.peg.3377"/>
<dbReference type="Pfam" id="PF00330">
    <property type="entry name" value="Aconitase"/>
    <property type="match status" value="1"/>
</dbReference>
<evidence type="ECO:0000313" key="17">
    <source>
        <dbReference type="Proteomes" id="UP000004030"/>
    </source>
</evidence>
<feature type="domain" description="Aconitase/3-isopropylmalate dehydratase large subunit alpha/beta/alpha" evidence="15">
    <location>
        <begin position="35"/>
        <end position="485"/>
    </location>
</feature>
<dbReference type="NCBIfam" id="NF004016">
    <property type="entry name" value="PRK05478.1"/>
    <property type="match status" value="1"/>
</dbReference>
<dbReference type="InterPro" id="IPR036008">
    <property type="entry name" value="Aconitase_4Fe-4S_dom"/>
</dbReference>
<keyword evidence="13" id="KW-0456">Lyase</keyword>
<name>G6EGJ4_9SPHN</name>
<dbReference type="PANTHER" id="PTHR43822:SF9">
    <property type="entry name" value="3-ISOPROPYLMALATE DEHYDRATASE"/>
    <property type="match status" value="1"/>
</dbReference>
<evidence type="ECO:0000256" key="6">
    <source>
        <dbReference type="ARBA" id="ARBA00011998"/>
    </source>
</evidence>
<comment type="catalytic activity">
    <reaction evidence="1">
        <text>(2R,3S)-3-isopropylmalate = (2S)-2-isopropylmalate</text>
        <dbReference type="Rhea" id="RHEA:32287"/>
        <dbReference type="ChEBI" id="CHEBI:1178"/>
        <dbReference type="ChEBI" id="CHEBI:35121"/>
        <dbReference type="EC" id="4.2.1.33"/>
    </reaction>
</comment>
<dbReference type="GO" id="GO:0003861">
    <property type="term" value="F:3-isopropylmalate dehydratase activity"/>
    <property type="evidence" value="ECO:0007669"/>
    <property type="project" value="UniProtKB-EC"/>
</dbReference>
<evidence type="ECO:0000256" key="11">
    <source>
        <dbReference type="ARBA" id="ARBA00023004"/>
    </source>
</evidence>
<evidence type="ECO:0000256" key="12">
    <source>
        <dbReference type="ARBA" id="ARBA00023014"/>
    </source>
</evidence>
<dbReference type="EC" id="4.2.1.33" evidence="6"/>
<evidence type="ECO:0000256" key="5">
    <source>
        <dbReference type="ARBA" id="ARBA00011271"/>
    </source>
</evidence>
<evidence type="ECO:0000256" key="8">
    <source>
        <dbReference type="ARBA" id="ARBA00022485"/>
    </source>
</evidence>
<dbReference type="GO" id="GO:0046872">
    <property type="term" value="F:metal ion binding"/>
    <property type="evidence" value="ECO:0007669"/>
    <property type="project" value="UniProtKB-KW"/>
</dbReference>
<dbReference type="GO" id="GO:0051539">
    <property type="term" value="F:4 iron, 4 sulfur cluster binding"/>
    <property type="evidence" value="ECO:0007669"/>
    <property type="project" value="UniProtKB-KW"/>
</dbReference>
<organism evidence="16 17">
    <name type="scientific">Novosphingobium pentaromativorans US6-1</name>
    <dbReference type="NCBI Taxonomy" id="1088721"/>
    <lineage>
        <taxon>Bacteria</taxon>
        <taxon>Pseudomonadati</taxon>
        <taxon>Pseudomonadota</taxon>
        <taxon>Alphaproteobacteria</taxon>
        <taxon>Sphingomonadales</taxon>
        <taxon>Sphingomonadaceae</taxon>
        <taxon>Novosphingobium</taxon>
    </lineage>
</organism>
<evidence type="ECO:0000256" key="13">
    <source>
        <dbReference type="ARBA" id="ARBA00023239"/>
    </source>
</evidence>
<keyword evidence="14" id="KW-0100">Branched-chain amino acid biosynthesis</keyword>
<keyword evidence="10" id="KW-0479">Metal-binding</keyword>
<comment type="caution">
    <text evidence="16">The sequence shown here is derived from an EMBL/GenBank/DDBJ whole genome shotgun (WGS) entry which is preliminary data.</text>
</comment>
<keyword evidence="17" id="KW-1185">Reference proteome</keyword>
<comment type="function">
    <text evidence="3">Catalyzes the isomerization between 2-isopropylmalate and 3-isopropylmalate, via the formation of 2-isopropylmaleate.</text>
</comment>
<keyword evidence="12" id="KW-0411">Iron-sulfur</keyword>
<dbReference type="SUPFAM" id="SSF53732">
    <property type="entry name" value="Aconitase iron-sulfur domain"/>
    <property type="match status" value="1"/>
</dbReference>
<dbReference type="Proteomes" id="UP000004030">
    <property type="component" value="Unassembled WGS sequence"/>
</dbReference>
<evidence type="ECO:0000256" key="10">
    <source>
        <dbReference type="ARBA" id="ARBA00022723"/>
    </source>
</evidence>
<dbReference type="InterPro" id="IPR004430">
    <property type="entry name" value="3-IsopropMal_deHydase_lsu"/>
</dbReference>
<comment type="cofactor">
    <cofactor evidence="2">
        <name>[4Fe-4S] cluster</name>
        <dbReference type="ChEBI" id="CHEBI:49883"/>
    </cofactor>
</comment>
<dbReference type="InterPro" id="IPR050067">
    <property type="entry name" value="IPM_dehydratase_rel_enz"/>
</dbReference>
<dbReference type="Gene3D" id="3.30.499.10">
    <property type="entry name" value="Aconitase, domain 3"/>
    <property type="match status" value="2"/>
</dbReference>
<accession>G6EGJ4</accession>
<evidence type="ECO:0000256" key="9">
    <source>
        <dbReference type="ARBA" id="ARBA00022605"/>
    </source>
</evidence>
<keyword evidence="9" id="KW-0028">Amino-acid biosynthesis</keyword>
<dbReference type="UniPathway" id="UPA00048">
    <property type="reaction ID" value="UER00071"/>
</dbReference>
<dbReference type="AlphaFoldDB" id="G6EGJ4"/>
<dbReference type="PANTHER" id="PTHR43822">
    <property type="entry name" value="HOMOACONITASE, MITOCHONDRIAL-RELATED"/>
    <property type="match status" value="1"/>
</dbReference>
<evidence type="ECO:0000259" key="15">
    <source>
        <dbReference type="Pfam" id="PF00330"/>
    </source>
</evidence>
<evidence type="ECO:0000313" key="16">
    <source>
        <dbReference type="EMBL" id="EHJ59541.1"/>
    </source>
</evidence>
<keyword evidence="11" id="KW-0408">Iron</keyword>
<gene>
    <name evidence="16" type="ORF">NSU_3424</name>
</gene>
<dbReference type="GO" id="GO:0009098">
    <property type="term" value="P:L-leucine biosynthetic process"/>
    <property type="evidence" value="ECO:0007669"/>
    <property type="project" value="UniProtKB-UniPathway"/>
</dbReference>
<dbReference type="InterPro" id="IPR015931">
    <property type="entry name" value="Acnase/IPM_dHydase_lsu_aba_1/3"/>
</dbReference>
<sequence length="493" mass="52271">MLKQALYEMEADRTTGRMAEEHFRARAMTGYTMFDKIWDQHVIADLGEGWSLLHVDRHLLHELTGAGGLDAVSARGLAVSNPELTYATADHAVSSAPGRTAATFPVGHKLWADLKRASGDAGIRFFDIGEIGHGILHVAGPELGITLPGLTLVCGDSHSCTHGGLGALAFGIGSSELAHVLATQTLRQRRPQTMRVSFEGSMASGVTAKDMILHLIARIGAAAGTGYAIEFAGSAVSAMDVEARLTLCNLSIELGAKFGMVAPDEVTFAYLAGRPYAPSGAAMEEAIRHWRTLASDADATFDRIVQIDMSEVVPTITWGTSPEHAIAIDAVIPDPVEAENDDQGKAWRAALDYMGLEAGRTLVGTPVDWVFIGSCANSRLSDLRDAARIVGGRRVAEHVNAWIVPGSEQVKREAEAEGLDTVFRDAGFDWREPGCAMCVAANGERVPPGMRAVSTSNRNFVGRQGPGARTHLASPAMAAAAAVTGVITDVRAL</sequence>
<comment type="pathway">
    <text evidence="4">Amino-acid biosynthesis; L-leucine biosynthesis; L-leucine from 3-methyl-2-oxobutanoate: step 2/4.</text>
</comment>
<evidence type="ECO:0000256" key="7">
    <source>
        <dbReference type="ARBA" id="ARBA00022430"/>
    </source>
</evidence>
<evidence type="ECO:0000256" key="1">
    <source>
        <dbReference type="ARBA" id="ARBA00000491"/>
    </source>
</evidence>
<evidence type="ECO:0000256" key="3">
    <source>
        <dbReference type="ARBA" id="ARBA00002695"/>
    </source>
</evidence>
<keyword evidence="8" id="KW-0004">4Fe-4S</keyword>
<dbReference type="NCBIfam" id="TIGR00170">
    <property type="entry name" value="leuC"/>
    <property type="match status" value="1"/>
</dbReference>
<evidence type="ECO:0000256" key="4">
    <source>
        <dbReference type="ARBA" id="ARBA00004729"/>
    </source>
</evidence>
<dbReference type="InterPro" id="IPR001030">
    <property type="entry name" value="Acoase/IPM_deHydtase_lsu_aba"/>
</dbReference>
<evidence type="ECO:0000256" key="14">
    <source>
        <dbReference type="ARBA" id="ARBA00023304"/>
    </source>
</evidence>
<comment type="subunit">
    <text evidence="5">Heterodimer of LeuC and LeuD.</text>
</comment>
<protein>
    <recommendedName>
        <fullName evidence="6">3-isopropylmalate dehydratase</fullName>
        <ecNumber evidence="6">4.2.1.33</ecNumber>
    </recommendedName>
</protein>
<reference evidence="16 17" key="1">
    <citation type="journal article" date="2012" name="J. Bacteriol.">
        <title>Genome sequence of benzo(a)pyrene-degrading bacterium Novosphingobium pentaromativorans US6-1.</title>
        <authorList>
            <person name="Luo Y.R."/>
            <person name="Kang S.G."/>
            <person name="Kim S.J."/>
            <person name="Kim M.R."/>
            <person name="Li N."/>
            <person name="Lee J.H."/>
            <person name="Kwon K.K."/>
        </authorList>
    </citation>
    <scope>NUCLEOTIDE SEQUENCE [LARGE SCALE GENOMIC DNA]</scope>
    <source>
        <strain evidence="16 17">US6-1</strain>
    </source>
</reference>
<dbReference type="PROSITE" id="PS01244">
    <property type="entry name" value="ACONITASE_2"/>
    <property type="match status" value="1"/>
</dbReference>
<dbReference type="eggNOG" id="COG0065">
    <property type="taxonomic scope" value="Bacteria"/>
</dbReference>
<proteinExistence type="predicted"/>
<dbReference type="EMBL" id="AGFM01000055">
    <property type="protein sequence ID" value="EHJ59541.1"/>
    <property type="molecule type" value="Genomic_DNA"/>
</dbReference>
<dbReference type="PRINTS" id="PR00415">
    <property type="entry name" value="ACONITASE"/>
</dbReference>
<keyword evidence="7" id="KW-0432">Leucine biosynthesis</keyword>
<dbReference type="InterPro" id="IPR018136">
    <property type="entry name" value="Aconitase_4Fe-4S_BS"/>
</dbReference>
<dbReference type="NCBIfam" id="NF009116">
    <property type="entry name" value="PRK12466.1"/>
    <property type="match status" value="1"/>
</dbReference>